<evidence type="ECO:0000313" key="6">
    <source>
        <dbReference type="EMBL" id="NYJ17223.1"/>
    </source>
</evidence>
<protein>
    <submittedName>
        <fullName evidence="6">DeoR/GlpR family transcriptional regulator of sugar metabolism</fullName>
    </submittedName>
</protein>
<dbReference type="PANTHER" id="PTHR30363">
    <property type="entry name" value="HTH-TYPE TRANSCRIPTIONAL REGULATOR SRLR-RELATED"/>
    <property type="match status" value="1"/>
</dbReference>
<evidence type="ECO:0000259" key="5">
    <source>
        <dbReference type="PROSITE" id="PS51000"/>
    </source>
</evidence>
<dbReference type="InterPro" id="IPR050313">
    <property type="entry name" value="Carb_Metab_HTH_regulators"/>
</dbReference>
<dbReference type="Proteomes" id="UP000560069">
    <property type="component" value="Unassembled WGS sequence"/>
</dbReference>
<dbReference type="InterPro" id="IPR014036">
    <property type="entry name" value="DeoR-like_C"/>
</dbReference>
<keyword evidence="2" id="KW-0238">DNA-binding</keyword>
<keyword evidence="1" id="KW-0805">Transcription regulation</keyword>
<keyword evidence="7" id="KW-1185">Reference proteome</keyword>
<dbReference type="Gene3D" id="3.40.50.1360">
    <property type="match status" value="1"/>
</dbReference>
<evidence type="ECO:0000256" key="4">
    <source>
        <dbReference type="SAM" id="MobiDB-lite"/>
    </source>
</evidence>
<evidence type="ECO:0000256" key="2">
    <source>
        <dbReference type="ARBA" id="ARBA00023125"/>
    </source>
</evidence>
<feature type="domain" description="HTH deoR-type" evidence="5">
    <location>
        <begin position="3"/>
        <end position="58"/>
    </location>
</feature>
<sequence>MLAAQRRAEIVTRLAAAGAVNVTELAAQFEVSDMTIRRDLDHLAAQGLITKVHGGAVTSAAPEAPAQRTEEPGFTAKSARQQAEKQAIAAEAAMLVQPGMSVGLSAGTTTWALAHQLVHVAGLTVVTNSPRIAEIFHHGAAATRDAAPGDTAAAGQTVILTGGVRTPSDALVGPIANQALRSLHLDLIFLGAHGFAPDAGFTTPNLEEAETNRTWLGTAPRTVVLADHSKWDTTALGSFATLEQVQLLITDTGLPDTAAAALRERLDALLLADPTQTRSPR</sequence>
<dbReference type="InterPro" id="IPR036390">
    <property type="entry name" value="WH_DNA-bd_sf"/>
</dbReference>
<dbReference type="RefSeq" id="WP_179441994.1">
    <property type="nucleotide sequence ID" value="NZ_BAAALK010000002.1"/>
</dbReference>
<dbReference type="Pfam" id="PF00455">
    <property type="entry name" value="DeoRC"/>
    <property type="match status" value="1"/>
</dbReference>
<comment type="caution">
    <text evidence="6">The sequence shown here is derived from an EMBL/GenBank/DDBJ whole genome shotgun (WGS) entry which is preliminary data.</text>
</comment>
<organism evidence="6 7">
    <name type="scientific">Nesterenkonia sandarakina</name>
    <dbReference type="NCBI Taxonomy" id="272918"/>
    <lineage>
        <taxon>Bacteria</taxon>
        <taxon>Bacillati</taxon>
        <taxon>Actinomycetota</taxon>
        <taxon>Actinomycetes</taxon>
        <taxon>Micrococcales</taxon>
        <taxon>Micrococcaceae</taxon>
        <taxon>Nesterenkonia</taxon>
    </lineage>
</organism>
<dbReference type="EMBL" id="JACCFQ010000001">
    <property type="protein sequence ID" value="NYJ17223.1"/>
    <property type="molecule type" value="Genomic_DNA"/>
</dbReference>
<dbReference type="PROSITE" id="PS00894">
    <property type="entry name" value="HTH_DEOR_1"/>
    <property type="match status" value="1"/>
</dbReference>
<proteinExistence type="predicted"/>
<dbReference type="Gene3D" id="1.10.10.10">
    <property type="entry name" value="Winged helix-like DNA-binding domain superfamily/Winged helix DNA-binding domain"/>
    <property type="match status" value="1"/>
</dbReference>
<dbReference type="InterPro" id="IPR018356">
    <property type="entry name" value="Tscrpt_reg_HTH_DeoR_CS"/>
</dbReference>
<dbReference type="InterPro" id="IPR001034">
    <property type="entry name" value="DeoR_HTH"/>
</dbReference>
<evidence type="ECO:0000256" key="1">
    <source>
        <dbReference type="ARBA" id="ARBA00023015"/>
    </source>
</evidence>
<dbReference type="SMART" id="SM01134">
    <property type="entry name" value="DeoRC"/>
    <property type="match status" value="1"/>
</dbReference>
<reference evidence="6 7" key="1">
    <citation type="submission" date="2020-07" db="EMBL/GenBank/DDBJ databases">
        <title>Sequencing the genomes of 1000 actinobacteria strains.</title>
        <authorList>
            <person name="Klenk H.-P."/>
        </authorList>
    </citation>
    <scope>NUCLEOTIDE SEQUENCE [LARGE SCALE GENOMIC DNA]</scope>
    <source>
        <strain evidence="6 7">DSM 15664</strain>
    </source>
</reference>
<gene>
    <name evidence="6" type="ORF">HNR11_001757</name>
</gene>
<name>A0A7Z0E8X3_9MICC</name>
<keyword evidence="3" id="KW-0804">Transcription</keyword>
<dbReference type="AlphaFoldDB" id="A0A7Z0E8X3"/>
<accession>A0A7Z0E8X3</accession>
<dbReference type="SUPFAM" id="SSF46785">
    <property type="entry name" value="Winged helix' DNA-binding domain"/>
    <property type="match status" value="1"/>
</dbReference>
<evidence type="ECO:0000256" key="3">
    <source>
        <dbReference type="ARBA" id="ARBA00023163"/>
    </source>
</evidence>
<feature type="region of interest" description="Disordered" evidence="4">
    <location>
        <begin position="59"/>
        <end position="82"/>
    </location>
</feature>
<dbReference type="PRINTS" id="PR00037">
    <property type="entry name" value="HTHLACR"/>
</dbReference>
<dbReference type="PANTHER" id="PTHR30363:SF44">
    <property type="entry name" value="AGA OPERON TRANSCRIPTIONAL REPRESSOR-RELATED"/>
    <property type="match status" value="1"/>
</dbReference>
<dbReference type="SMART" id="SM00420">
    <property type="entry name" value="HTH_DEOR"/>
    <property type="match status" value="1"/>
</dbReference>
<evidence type="ECO:0000313" key="7">
    <source>
        <dbReference type="Proteomes" id="UP000560069"/>
    </source>
</evidence>
<dbReference type="InterPro" id="IPR036388">
    <property type="entry name" value="WH-like_DNA-bd_sf"/>
</dbReference>
<dbReference type="InterPro" id="IPR037171">
    <property type="entry name" value="NagB/RpiA_transferase-like"/>
</dbReference>
<dbReference type="SUPFAM" id="SSF100950">
    <property type="entry name" value="NagB/RpiA/CoA transferase-like"/>
    <property type="match status" value="1"/>
</dbReference>
<dbReference type="PROSITE" id="PS51000">
    <property type="entry name" value="HTH_DEOR_2"/>
    <property type="match status" value="1"/>
</dbReference>
<dbReference type="Pfam" id="PF08220">
    <property type="entry name" value="HTH_DeoR"/>
    <property type="match status" value="1"/>
</dbReference>
<dbReference type="GO" id="GO:0003677">
    <property type="term" value="F:DNA binding"/>
    <property type="evidence" value="ECO:0007669"/>
    <property type="project" value="UniProtKB-KW"/>
</dbReference>
<dbReference type="GO" id="GO:0003700">
    <property type="term" value="F:DNA-binding transcription factor activity"/>
    <property type="evidence" value="ECO:0007669"/>
    <property type="project" value="InterPro"/>
</dbReference>